<keyword evidence="2" id="KW-0812">Transmembrane</keyword>
<evidence type="ECO:0000256" key="1">
    <source>
        <dbReference type="SAM" id="MobiDB-lite"/>
    </source>
</evidence>
<sequence length="144" mass="15709">MEFLHASIALLASMVLVLAGMVGWIYWQQTRLFQNMNAVALVIGDLNQSLMATVAKPRVELATVPEPTETLQHAEIPTSDEEDDDRLSVEKEAEVVTGAPPPLDTDGLQDKSKKELQELLTSRGIPYGKADPKNVLISLLKATA</sequence>
<feature type="region of interest" description="Disordered" evidence="1">
    <location>
        <begin position="65"/>
        <end position="110"/>
    </location>
</feature>
<dbReference type="AlphaFoldDB" id="A0A6C0F4N9"/>
<keyword evidence="2" id="KW-0472">Membrane</keyword>
<protein>
    <recommendedName>
        <fullName evidence="4">HeH/LEM domain-containing protein</fullName>
    </recommendedName>
</protein>
<feature type="transmembrane region" description="Helical" evidence="2">
    <location>
        <begin position="6"/>
        <end position="27"/>
    </location>
</feature>
<dbReference type="EMBL" id="MN739024">
    <property type="protein sequence ID" value="QHT35603.1"/>
    <property type="molecule type" value="Genomic_DNA"/>
</dbReference>
<evidence type="ECO:0000313" key="3">
    <source>
        <dbReference type="EMBL" id="QHT35603.1"/>
    </source>
</evidence>
<accession>A0A6C0F4N9</accession>
<name>A0A6C0F4N9_9ZZZZ</name>
<keyword evidence="2" id="KW-1133">Transmembrane helix</keyword>
<proteinExistence type="predicted"/>
<reference evidence="3" key="1">
    <citation type="journal article" date="2020" name="Nature">
        <title>Giant virus diversity and host interactions through global metagenomics.</title>
        <authorList>
            <person name="Schulz F."/>
            <person name="Roux S."/>
            <person name="Paez-Espino D."/>
            <person name="Jungbluth S."/>
            <person name="Walsh D.A."/>
            <person name="Denef V.J."/>
            <person name="McMahon K.D."/>
            <person name="Konstantinidis K.T."/>
            <person name="Eloe-Fadrosh E.A."/>
            <person name="Kyrpides N.C."/>
            <person name="Woyke T."/>
        </authorList>
    </citation>
    <scope>NUCLEOTIDE SEQUENCE</scope>
    <source>
        <strain evidence="3">GVMAG-M-3300009180-45</strain>
    </source>
</reference>
<evidence type="ECO:0008006" key="4">
    <source>
        <dbReference type="Google" id="ProtNLM"/>
    </source>
</evidence>
<organism evidence="3">
    <name type="scientific">viral metagenome</name>
    <dbReference type="NCBI Taxonomy" id="1070528"/>
    <lineage>
        <taxon>unclassified sequences</taxon>
        <taxon>metagenomes</taxon>
        <taxon>organismal metagenomes</taxon>
    </lineage>
</organism>
<evidence type="ECO:0000256" key="2">
    <source>
        <dbReference type="SAM" id="Phobius"/>
    </source>
</evidence>